<feature type="domain" description="NACHT" evidence="2">
    <location>
        <begin position="112"/>
        <end position="226"/>
    </location>
</feature>
<protein>
    <recommendedName>
        <fullName evidence="2">NACHT domain-containing protein</fullName>
    </recommendedName>
</protein>
<comment type="caution">
    <text evidence="3">The sequence shown here is derived from an EMBL/GenBank/DDBJ whole genome shotgun (WGS) entry which is preliminary data.</text>
</comment>
<evidence type="ECO:0000313" key="4">
    <source>
        <dbReference type="Proteomes" id="UP001213000"/>
    </source>
</evidence>
<organism evidence="3 4">
    <name type="scientific">Leucocoprinus birnbaumii</name>
    <dbReference type="NCBI Taxonomy" id="56174"/>
    <lineage>
        <taxon>Eukaryota</taxon>
        <taxon>Fungi</taxon>
        <taxon>Dikarya</taxon>
        <taxon>Basidiomycota</taxon>
        <taxon>Agaricomycotina</taxon>
        <taxon>Agaricomycetes</taxon>
        <taxon>Agaricomycetidae</taxon>
        <taxon>Agaricales</taxon>
        <taxon>Agaricineae</taxon>
        <taxon>Agaricaceae</taxon>
        <taxon>Leucocoprinus</taxon>
    </lineage>
</organism>
<dbReference type="InterPro" id="IPR056884">
    <property type="entry name" value="NPHP3-like_N"/>
</dbReference>
<dbReference type="Proteomes" id="UP001213000">
    <property type="component" value="Unassembled WGS sequence"/>
</dbReference>
<evidence type="ECO:0000256" key="1">
    <source>
        <dbReference type="ARBA" id="ARBA00022737"/>
    </source>
</evidence>
<evidence type="ECO:0000259" key="2">
    <source>
        <dbReference type="PROSITE" id="PS50837"/>
    </source>
</evidence>
<sequence length="693" mass="77517">MATSITFEAFISSVTVQERVPSIALRMNVSELPTNGTFSGAHSFTVTNPIFLSPQFQAQDNNLESFARQYTIPGAHYNSSARFPPPRCHPGTRDYIVGQTLRWFLDESRSNHVRWLTGPAGAGKSAIMQTLAEQAAGRSTLGAALFLSASKKLDQPLKLFTTLAYQLATKYSSYRNFLCDRLRTDPSLPEKSIATQFSEFFVEPFARHRIHGNFRHIVILLDGLDECNGIREQIEIAGLITYFAVTFPSTPLVWVIAGRSEPHLTSFFSRKSVSPHIVKEELQLDSTEACQGVERYLRDEFQRIKDSYLATSYLSQWPTETQILKVASAGTGLFAFASTVIGFVDDNALGNPISQLLRVLSTIDKTPQSSGYETRSPTHPMKHLDALYTCILSQVPFDNLPTARVLLRHHLPYGAGPSESFALTCNWLGMTPDIILGALHCLSSVFDSPTLPDSLNVLKHRMGFRHQSFCDYLSDPVRSGEHSITSDECIEQDLSCCLRILCEVPRPGLFSDITVVTSNVESQEHGGRRFLYQLASARSIVFGFNGTIELVVERLHDTRFIHSLKVMEYNDELDFEVVMRVIDCFDNEIIRNILKRENVIEELPIASIDLNVIQSNRRAFVRYCSDKSDPATLPANGWCKEPSGGHYVRIANLISGLISYEYILDSTLTKDQVSMNTVFLHGEKKQASAILAE</sequence>
<dbReference type="EMBL" id="JANIEX010000221">
    <property type="protein sequence ID" value="KAJ3570738.1"/>
    <property type="molecule type" value="Genomic_DNA"/>
</dbReference>
<dbReference type="InterPro" id="IPR007111">
    <property type="entry name" value="NACHT_NTPase"/>
</dbReference>
<gene>
    <name evidence="3" type="ORF">NP233_g4204</name>
</gene>
<dbReference type="PANTHER" id="PTHR10039">
    <property type="entry name" value="AMELOGENIN"/>
    <property type="match status" value="1"/>
</dbReference>
<keyword evidence="4" id="KW-1185">Reference proteome</keyword>
<name>A0AAD5YXS4_9AGAR</name>
<dbReference type="AlphaFoldDB" id="A0AAD5YXS4"/>
<keyword evidence="1" id="KW-0677">Repeat</keyword>
<dbReference type="Gene3D" id="3.40.50.300">
    <property type="entry name" value="P-loop containing nucleotide triphosphate hydrolases"/>
    <property type="match status" value="1"/>
</dbReference>
<reference evidence="3" key="1">
    <citation type="submission" date="2022-07" db="EMBL/GenBank/DDBJ databases">
        <title>Genome Sequence of Leucocoprinus birnbaumii.</title>
        <authorList>
            <person name="Buettner E."/>
        </authorList>
    </citation>
    <scope>NUCLEOTIDE SEQUENCE</scope>
    <source>
        <strain evidence="3">VT141</strain>
    </source>
</reference>
<dbReference type="InterPro" id="IPR027417">
    <property type="entry name" value="P-loop_NTPase"/>
</dbReference>
<dbReference type="SUPFAM" id="SSF52540">
    <property type="entry name" value="P-loop containing nucleoside triphosphate hydrolases"/>
    <property type="match status" value="1"/>
</dbReference>
<proteinExistence type="predicted"/>
<dbReference type="PROSITE" id="PS50837">
    <property type="entry name" value="NACHT"/>
    <property type="match status" value="1"/>
</dbReference>
<dbReference type="PANTHER" id="PTHR10039:SF14">
    <property type="entry name" value="NACHT DOMAIN-CONTAINING PROTEIN"/>
    <property type="match status" value="1"/>
</dbReference>
<evidence type="ECO:0000313" key="3">
    <source>
        <dbReference type="EMBL" id="KAJ3570738.1"/>
    </source>
</evidence>
<dbReference type="Pfam" id="PF24883">
    <property type="entry name" value="NPHP3_N"/>
    <property type="match status" value="1"/>
</dbReference>
<accession>A0AAD5YXS4</accession>